<dbReference type="NCBIfam" id="TIGR02532">
    <property type="entry name" value="IV_pilin_GFxxxE"/>
    <property type="match status" value="1"/>
</dbReference>
<dbReference type="Pfam" id="PF07596">
    <property type="entry name" value="SBP_bac_10"/>
    <property type="match status" value="2"/>
</dbReference>
<dbReference type="Pfam" id="PF07963">
    <property type="entry name" value="N_methyl"/>
    <property type="match status" value="1"/>
</dbReference>
<reference evidence="3" key="1">
    <citation type="submission" date="2019-04" db="EMBL/GenBank/DDBJ databases">
        <authorList>
            <consortium name="Science for Life Laboratories"/>
        </authorList>
    </citation>
    <scope>NUCLEOTIDE SEQUENCE</scope>
    <source>
        <strain evidence="3">MBLW1</strain>
    </source>
</reference>
<gene>
    <name evidence="3" type="ORF">GMBLW1_02450</name>
</gene>
<dbReference type="InterPro" id="IPR045584">
    <property type="entry name" value="Pilin-like"/>
</dbReference>
<name>A0A6C2YRW2_9BACT</name>
<organism evidence="3">
    <name type="scientific">Tuwongella immobilis</name>
    <dbReference type="NCBI Taxonomy" id="692036"/>
    <lineage>
        <taxon>Bacteria</taxon>
        <taxon>Pseudomonadati</taxon>
        <taxon>Planctomycetota</taxon>
        <taxon>Planctomycetia</taxon>
        <taxon>Gemmatales</taxon>
        <taxon>Gemmataceae</taxon>
        <taxon>Tuwongella</taxon>
    </lineage>
</organism>
<feature type="domain" description="DUF1559" evidence="2">
    <location>
        <begin position="34"/>
        <end position="100"/>
    </location>
</feature>
<dbReference type="EMBL" id="LR593887">
    <property type="protein sequence ID" value="VTS04798.1"/>
    <property type="molecule type" value="Genomic_DNA"/>
</dbReference>
<feature type="domain" description="DUF1559" evidence="2">
    <location>
        <begin position="147"/>
        <end position="277"/>
    </location>
</feature>
<keyword evidence="1" id="KW-0812">Transmembrane</keyword>
<keyword evidence="4" id="KW-1185">Reference proteome</keyword>
<protein>
    <recommendedName>
        <fullName evidence="2">DUF1559 domain-containing protein</fullName>
    </recommendedName>
</protein>
<dbReference type="EMBL" id="LR586016">
    <property type="protein sequence ID" value="VIP03715.1"/>
    <property type="molecule type" value="Genomic_DNA"/>
</dbReference>
<keyword evidence="1" id="KW-0472">Membrane</keyword>
<dbReference type="InterPro" id="IPR012902">
    <property type="entry name" value="N_methyl_site"/>
</dbReference>
<dbReference type="AlphaFoldDB" id="A0A6C2YRW2"/>
<dbReference type="InParanoid" id="A0A6C2YRW2"/>
<dbReference type="SUPFAM" id="SSF54523">
    <property type="entry name" value="Pili subunits"/>
    <property type="match status" value="1"/>
</dbReference>
<evidence type="ECO:0000256" key="1">
    <source>
        <dbReference type="SAM" id="Phobius"/>
    </source>
</evidence>
<dbReference type="InterPro" id="IPR011453">
    <property type="entry name" value="DUF1559"/>
</dbReference>
<dbReference type="PANTHER" id="PTHR30093:SF2">
    <property type="entry name" value="TYPE II SECRETION SYSTEM PROTEIN H"/>
    <property type="match status" value="1"/>
</dbReference>
<keyword evidence="1" id="KW-1133">Transmembrane helix</keyword>
<feature type="transmembrane region" description="Helical" evidence="1">
    <location>
        <begin position="12"/>
        <end position="33"/>
    </location>
</feature>
<dbReference type="Proteomes" id="UP000464378">
    <property type="component" value="Chromosome"/>
</dbReference>
<accession>A0A6C2YRW2</accession>
<evidence type="ECO:0000313" key="3">
    <source>
        <dbReference type="EMBL" id="VIP03715.1"/>
    </source>
</evidence>
<proteinExistence type="predicted"/>
<dbReference type="PANTHER" id="PTHR30093">
    <property type="entry name" value="GENERAL SECRETION PATHWAY PROTEIN G"/>
    <property type="match status" value="1"/>
</dbReference>
<dbReference type="Gene3D" id="3.30.700.10">
    <property type="entry name" value="Glycoprotein, Type 4 Pilin"/>
    <property type="match status" value="1"/>
</dbReference>
<dbReference type="PROSITE" id="PS00409">
    <property type="entry name" value="PROKAR_NTER_METHYL"/>
    <property type="match status" value="1"/>
</dbReference>
<dbReference type="KEGG" id="tim:GMBLW1_02450"/>
<evidence type="ECO:0000259" key="2">
    <source>
        <dbReference type="Pfam" id="PF07596"/>
    </source>
</evidence>
<evidence type="ECO:0000313" key="4">
    <source>
        <dbReference type="Proteomes" id="UP000464378"/>
    </source>
</evidence>
<sequence>MRSKASRRGFTLVELLVVIAIVGILIALLLPAVQKVRESALSMQSRNNLRQIVLAMHGWCDANQGRIPNRDGAIDASGYKRAVHINLFPHLDQANLFREFLAVSPNGMTSSDLRVPVLSSPLDYRANQSRLTGSTSYPFNALLFSGMLRIGQIPDGASNTIAFGERVAVGCQGRWITWTQYVTSGFPLTPIDEGGIVVTQMRRASFSDPPLEDVIPVLREPPDQEAPPPLLNPLPKETFQVRPSDSECDPRLMQANQSGGLLVAMADGSVQMLSPSISNVAFWARVTPAAGEVVAAE</sequence>